<dbReference type="Pfam" id="PF00919">
    <property type="entry name" value="UPF0004"/>
    <property type="match status" value="1"/>
</dbReference>
<feature type="domain" description="MTTase N-terminal" evidence="9">
    <location>
        <begin position="2"/>
        <end position="115"/>
    </location>
</feature>
<gene>
    <name evidence="8 11" type="primary">rimO</name>
    <name evidence="11" type="ORF">ENV70_00915</name>
</gene>
<reference evidence="11" key="1">
    <citation type="journal article" date="2020" name="mSystems">
        <title>Genome- and Community-Level Interaction Insights into Carbon Utilization and Element Cycling Functions of Hydrothermarchaeota in Hydrothermal Sediment.</title>
        <authorList>
            <person name="Zhou Z."/>
            <person name="Liu Y."/>
            <person name="Xu W."/>
            <person name="Pan J."/>
            <person name="Luo Z.H."/>
            <person name="Li M."/>
        </authorList>
    </citation>
    <scope>NUCLEOTIDE SEQUENCE [LARGE SCALE GENOMIC DNA]</scope>
    <source>
        <strain evidence="11">SpSt-783</strain>
    </source>
</reference>
<keyword evidence="5 8" id="KW-0479">Metal-binding</keyword>
<feature type="binding site" evidence="8">
    <location>
        <position position="135"/>
    </location>
    <ligand>
        <name>[4Fe-4S] cluster</name>
        <dbReference type="ChEBI" id="CHEBI:49883"/>
        <label>2</label>
        <note>4Fe-4S-S-AdoMet</note>
    </ligand>
</feature>
<dbReference type="Gene3D" id="3.40.50.12160">
    <property type="entry name" value="Methylthiotransferase, N-terminal domain"/>
    <property type="match status" value="1"/>
</dbReference>
<dbReference type="InterPro" id="IPR023404">
    <property type="entry name" value="rSAM_horseshoe"/>
</dbReference>
<feature type="binding site" evidence="8">
    <location>
        <position position="77"/>
    </location>
    <ligand>
        <name>[4Fe-4S] cluster</name>
        <dbReference type="ChEBI" id="CHEBI:49883"/>
        <label>1</label>
    </ligand>
</feature>
<dbReference type="GO" id="GO:0103039">
    <property type="term" value="F:protein methylthiotransferase activity"/>
    <property type="evidence" value="ECO:0007669"/>
    <property type="project" value="UniProtKB-EC"/>
</dbReference>
<feature type="binding site" evidence="8">
    <location>
        <position position="47"/>
    </location>
    <ligand>
        <name>[4Fe-4S] cluster</name>
        <dbReference type="ChEBI" id="CHEBI:49883"/>
        <label>1</label>
    </ligand>
</feature>
<dbReference type="GO" id="GO:0051539">
    <property type="term" value="F:4 iron, 4 sulfur cluster binding"/>
    <property type="evidence" value="ECO:0007669"/>
    <property type="project" value="UniProtKB-UniRule"/>
</dbReference>
<keyword evidence="3 8" id="KW-0808">Transferase</keyword>
<evidence type="ECO:0000256" key="5">
    <source>
        <dbReference type="ARBA" id="ARBA00022723"/>
    </source>
</evidence>
<dbReference type="NCBIfam" id="TIGR00089">
    <property type="entry name" value="MiaB/RimO family radical SAM methylthiotransferase"/>
    <property type="match status" value="1"/>
</dbReference>
<protein>
    <recommendedName>
        <fullName evidence="8">Ribosomal protein uS12 methylthiotransferase RimO</fullName>
        <shortName evidence="8">uS12 MTTase</shortName>
        <shortName evidence="8">uS12 methylthiotransferase</shortName>
        <ecNumber evidence="8">2.8.4.4</ecNumber>
    </recommendedName>
    <alternativeName>
        <fullName evidence="8">Ribosomal protein uS12 (aspartate-C(3))-methylthiotransferase</fullName>
    </alternativeName>
    <alternativeName>
        <fullName evidence="8">Ribosome maturation factor RimO</fullName>
    </alternativeName>
</protein>
<dbReference type="SFLD" id="SFLDG01061">
    <property type="entry name" value="methylthiotransferase"/>
    <property type="match status" value="1"/>
</dbReference>
<dbReference type="PROSITE" id="PS51449">
    <property type="entry name" value="MTTASE_N"/>
    <property type="match status" value="1"/>
</dbReference>
<keyword evidence="11" id="KW-0687">Ribonucleoprotein</keyword>
<dbReference type="CDD" id="cd01335">
    <property type="entry name" value="Radical_SAM"/>
    <property type="match status" value="1"/>
</dbReference>
<dbReference type="FunFam" id="3.80.30.20:FF:000001">
    <property type="entry name" value="tRNA-2-methylthio-N(6)-dimethylallyladenosine synthase 2"/>
    <property type="match status" value="1"/>
</dbReference>
<keyword evidence="4 8" id="KW-0949">S-adenosyl-L-methionine</keyword>
<name>A0A7C6EG11_UNCW3</name>
<dbReference type="InterPro" id="IPR038135">
    <property type="entry name" value="Methylthiotransferase_N_sf"/>
</dbReference>
<dbReference type="GO" id="GO:0035599">
    <property type="term" value="F:aspartic acid methylthiotransferase activity"/>
    <property type="evidence" value="ECO:0007669"/>
    <property type="project" value="TreeGrafter"/>
</dbReference>
<sequence length="410" mass="47389">MNRVYFVSLGCPKNLVDSEGIMGILEKNGIIISTNLDDSNIVILNTCGFIKPALKETENEIKKILKLNNKKVYVYGCAVNRVRDLLIKKFPGVKGWYCINEKKKLIKDILKKDLKKKARLLTTSGYAYLKIADGCSNHCSYCTIPLIKGEFKSSNFDDIVNEAEAMAELGIKELILIAQDTARYGLDLYNKKMIVPLIKRLSRVKGIEWIRLLYTHPKSIDDGLISEIKNNPRVCKYLDMPLQHINNRILELMNRHITKEEIIRLIKKLKGISLRTTVIAGFPTETDEEFDELYDFLKQGHFDWFGVFKYYREENTPAELLKQLPPSVVNKRFDKLIKLQQKLIKNKNQKRVNKSFKILVHQKNRYFIGHTEFSAPDIDGQIIIKRNDVKLGEFHFLKITNAKGVDLYVC</sequence>
<dbReference type="SUPFAM" id="SSF102114">
    <property type="entry name" value="Radical SAM enzymes"/>
    <property type="match status" value="1"/>
</dbReference>
<comment type="similarity">
    <text evidence="8">Belongs to the methylthiotransferase family. RimO subfamily.</text>
</comment>
<evidence type="ECO:0000313" key="11">
    <source>
        <dbReference type="EMBL" id="HHS62163.1"/>
    </source>
</evidence>
<keyword evidence="11" id="KW-0689">Ribosomal protein</keyword>
<keyword evidence="6 8" id="KW-0408">Iron</keyword>
<dbReference type="EMBL" id="DTHJ01000019">
    <property type="protein sequence ID" value="HHS62163.1"/>
    <property type="molecule type" value="Genomic_DNA"/>
</dbReference>
<dbReference type="InterPro" id="IPR005840">
    <property type="entry name" value="Ribosomal_uS12_MeSTrfase_RimO"/>
</dbReference>
<dbReference type="InterPro" id="IPR005839">
    <property type="entry name" value="Methylthiotransferase"/>
</dbReference>
<feature type="binding site" evidence="8">
    <location>
        <position position="142"/>
    </location>
    <ligand>
        <name>[4Fe-4S] cluster</name>
        <dbReference type="ChEBI" id="CHEBI:49883"/>
        <label>2</label>
        <note>4Fe-4S-S-AdoMet</note>
    </ligand>
</feature>
<organism evidence="11">
    <name type="scientific">candidate division WOR-3 bacterium</name>
    <dbReference type="NCBI Taxonomy" id="2052148"/>
    <lineage>
        <taxon>Bacteria</taxon>
        <taxon>Bacteria division WOR-3</taxon>
    </lineage>
</organism>
<dbReference type="Pfam" id="PF18693">
    <property type="entry name" value="TRAM_2"/>
    <property type="match status" value="1"/>
</dbReference>
<dbReference type="AlphaFoldDB" id="A0A7C6EG11"/>
<feature type="binding site" evidence="8">
    <location>
        <position position="11"/>
    </location>
    <ligand>
        <name>[4Fe-4S] cluster</name>
        <dbReference type="ChEBI" id="CHEBI:49883"/>
        <label>1</label>
    </ligand>
</feature>
<dbReference type="PANTHER" id="PTHR43837">
    <property type="entry name" value="RIBOSOMAL PROTEIN S12 METHYLTHIOTRANSFERASE RIMO"/>
    <property type="match status" value="1"/>
</dbReference>
<evidence type="ECO:0000256" key="8">
    <source>
        <dbReference type="HAMAP-Rule" id="MF_01865"/>
    </source>
</evidence>
<comment type="subcellular location">
    <subcellularLocation>
        <location evidence="8">Cytoplasm</location>
    </subcellularLocation>
</comment>
<dbReference type="Gene3D" id="2.40.50.140">
    <property type="entry name" value="Nucleic acid-binding proteins"/>
    <property type="match status" value="1"/>
</dbReference>
<dbReference type="PROSITE" id="PS51918">
    <property type="entry name" value="RADICAL_SAM"/>
    <property type="match status" value="1"/>
</dbReference>
<dbReference type="SMART" id="SM00729">
    <property type="entry name" value="Elp3"/>
    <property type="match status" value="1"/>
</dbReference>
<dbReference type="GO" id="GO:0005829">
    <property type="term" value="C:cytosol"/>
    <property type="evidence" value="ECO:0007669"/>
    <property type="project" value="TreeGrafter"/>
</dbReference>
<dbReference type="PANTHER" id="PTHR43837:SF1">
    <property type="entry name" value="RIBOSOMAL PROTEIN US12 METHYLTHIOTRANSFERASE RIMO"/>
    <property type="match status" value="1"/>
</dbReference>
<accession>A0A7C6EG11</accession>
<evidence type="ECO:0000256" key="3">
    <source>
        <dbReference type="ARBA" id="ARBA00022679"/>
    </source>
</evidence>
<dbReference type="InterPro" id="IPR007197">
    <property type="entry name" value="rSAM"/>
</dbReference>
<dbReference type="HAMAP" id="MF_01865">
    <property type="entry name" value="MTTase_RimO"/>
    <property type="match status" value="1"/>
</dbReference>
<dbReference type="InterPro" id="IPR058240">
    <property type="entry name" value="rSAM_sf"/>
</dbReference>
<comment type="function">
    <text evidence="8">Catalyzes the methylthiolation of an aspartic acid residue of ribosomal protein uS12.</text>
</comment>
<dbReference type="NCBIfam" id="TIGR01125">
    <property type="entry name" value="30S ribosomal protein S12 methylthiotransferase RimO"/>
    <property type="match status" value="1"/>
</dbReference>
<dbReference type="PROSITE" id="PS01278">
    <property type="entry name" value="MTTASE_RADICAL"/>
    <property type="match status" value="1"/>
</dbReference>
<evidence type="ECO:0000256" key="4">
    <source>
        <dbReference type="ARBA" id="ARBA00022691"/>
    </source>
</evidence>
<keyword evidence="7 8" id="KW-0411">Iron-sulfur</keyword>
<comment type="caution">
    <text evidence="11">The sequence shown here is derived from an EMBL/GenBank/DDBJ whole genome shotgun (WGS) entry which is preliminary data.</text>
</comment>
<dbReference type="InterPro" id="IPR020612">
    <property type="entry name" value="Methylthiotransferase_CS"/>
</dbReference>
<dbReference type="InterPro" id="IPR002792">
    <property type="entry name" value="TRAM_dom"/>
</dbReference>
<dbReference type="InterPro" id="IPR013848">
    <property type="entry name" value="Methylthiotransferase_N"/>
</dbReference>
<dbReference type="InterPro" id="IPR012340">
    <property type="entry name" value="NA-bd_OB-fold"/>
</dbReference>
<dbReference type="InterPro" id="IPR006638">
    <property type="entry name" value="Elp3/MiaA/NifB-like_rSAM"/>
</dbReference>
<evidence type="ECO:0000256" key="1">
    <source>
        <dbReference type="ARBA" id="ARBA00022485"/>
    </source>
</evidence>
<comment type="catalytic activity">
    <reaction evidence="8">
        <text>L-aspartate(89)-[ribosomal protein uS12]-hydrogen + (sulfur carrier)-SH + AH2 + 2 S-adenosyl-L-methionine = 3-methylsulfanyl-L-aspartate(89)-[ribosomal protein uS12]-hydrogen + (sulfur carrier)-H + 5'-deoxyadenosine + L-methionine + A + S-adenosyl-L-homocysteine + 2 H(+)</text>
        <dbReference type="Rhea" id="RHEA:37087"/>
        <dbReference type="Rhea" id="RHEA-COMP:10460"/>
        <dbReference type="Rhea" id="RHEA-COMP:10461"/>
        <dbReference type="Rhea" id="RHEA-COMP:14737"/>
        <dbReference type="Rhea" id="RHEA-COMP:14739"/>
        <dbReference type="ChEBI" id="CHEBI:13193"/>
        <dbReference type="ChEBI" id="CHEBI:15378"/>
        <dbReference type="ChEBI" id="CHEBI:17319"/>
        <dbReference type="ChEBI" id="CHEBI:17499"/>
        <dbReference type="ChEBI" id="CHEBI:29917"/>
        <dbReference type="ChEBI" id="CHEBI:29961"/>
        <dbReference type="ChEBI" id="CHEBI:57844"/>
        <dbReference type="ChEBI" id="CHEBI:57856"/>
        <dbReference type="ChEBI" id="CHEBI:59789"/>
        <dbReference type="ChEBI" id="CHEBI:64428"/>
        <dbReference type="ChEBI" id="CHEBI:73599"/>
        <dbReference type="EC" id="2.8.4.4"/>
    </reaction>
</comment>
<proteinExistence type="inferred from homology"/>
<dbReference type="SFLD" id="SFLDS00029">
    <property type="entry name" value="Radical_SAM"/>
    <property type="match status" value="1"/>
</dbReference>
<dbReference type="GO" id="GO:0046872">
    <property type="term" value="F:metal ion binding"/>
    <property type="evidence" value="ECO:0007669"/>
    <property type="project" value="UniProtKB-KW"/>
</dbReference>
<evidence type="ECO:0000256" key="7">
    <source>
        <dbReference type="ARBA" id="ARBA00023014"/>
    </source>
</evidence>
<dbReference type="Gene3D" id="3.80.30.20">
    <property type="entry name" value="tm_1862 like domain"/>
    <property type="match status" value="1"/>
</dbReference>
<keyword evidence="2 8" id="KW-0963">Cytoplasm</keyword>
<dbReference type="GO" id="GO:0006400">
    <property type="term" value="P:tRNA modification"/>
    <property type="evidence" value="ECO:0007669"/>
    <property type="project" value="InterPro"/>
</dbReference>
<evidence type="ECO:0000259" key="10">
    <source>
        <dbReference type="PROSITE" id="PS51918"/>
    </source>
</evidence>
<evidence type="ECO:0000256" key="2">
    <source>
        <dbReference type="ARBA" id="ARBA00022490"/>
    </source>
</evidence>
<evidence type="ECO:0000256" key="6">
    <source>
        <dbReference type="ARBA" id="ARBA00023004"/>
    </source>
</evidence>
<evidence type="ECO:0000259" key="9">
    <source>
        <dbReference type="PROSITE" id="PS51449"/>
    </source>
</evidence>
<dbReference type="Pfam" id="PF04055">
    <property type="entry name" value="Radical_SAM"/>
    <property type="match status" value="1"/>
</dbReference>
<comment type="cofactor">
    <cofactor evidence="8">
        <name>[4Fe-4S] cluster</name>
        <dbReference type="ChEBI" id="CHEBI:49883"/>
    </cofactor>
    <text evidence="8">Binds 2 [4Fe-4S] clusters. One cluster is coordinated with 3 cysteines and an exchangeable S-adenosyl-L-methionine.</text>
</comment>
<dbReference type="SFLD" id="SFLDG01082">
    <property type="entry name" value="B12-binding_domain_containing"/>
    <property type="match status" value="1"/>
</dbReference>
<feature type="domain" description="Radical SAM core" evidence="10">
    <location>
        <begin position="121"/>
        <end position="346"/>
    </location>
</feature>
<feature type="binding site" evidence="8">
    <location>
        <position position="139"/>
    </location>
    <ligand>
        <name>[4Fe-4S] cluster</name>
        <dbReference type="ChEBI" id="CHEBI:49883"/>
        <label>2</label>
        <note>4Fe-4S-S-AdoMet</note>
    </ligand>
</feature>
<dbReference type="GO" id="GO:0005840">
    <property type="term" value="C:ribosome"/>
    <property type="evidence" value="ECO:0007669"/>
    <property type="project" value="UniProtKB-KW"/>
</dbReference>
<keyword evidence="1 8" id="KW-0004">4Fe-4S</keyword>
<dbReference type="EC" id="2.8.4.4" evidence="8"/>